<name>A0A1S1WW50_9NEIS</name>
<evidence type="ECO:0000256" key="1">
    <source>
        <dbReference type="ARBA" id="ARBA00004377"/>
    </source>
</evidence>
<keyword evidence="7 11" id="KW-1133">Transmembrane helix</keyword>
<evidence type="ECO:0000256" key="6">
    <source>
        <dbReference type="ARBA" id="ARBA00022692"/>
    </source>
</evidence>
<dbReference type="AlphaFoldDB" id="A0A1S1WW50"/>
<feature type="domain" description="General secretion pathway GspH" evidence="12">
    <location>
        <begin position="51"/>
        <end position="174"/>
    </location>
</feature>
<organism evidence="13 14">
    <name type="scientific">Chromobacterium sphagni</name>
    <dbReference type="NCBI Taxonomy" id="1903179"/>
    <lineage>
        <taxon>Bacteria</taxon>
        <taxon>Pseudomonadati</taxon>
        <taxon>Pseudomonadota</taxon>
        <taxon>Betaproteobacteria</taxon>
        <taxon>Neisseriales</taxon>
        <taxon>Chromobacteriaceae</taxon>
        <taxon>Chromobacterium</taxon>
    </lineage>
</organism>
<evidence type="ECO:0000256" key="2">
    <source>
        <dbReference type="ARBA" id="ARBA00021549"/>
    </source>
</evidence>
<dbReference type="NCBIfam" id="TIGR02532">
    <property type="entry name" value="IV_pilin_GFxxxE"/>
    <property type="match status" value="1"/>
</dbReference>
<protein>
    <recommendedName>
        <fullName evidence="2">Type II secretion system protein H</fullName>
    </recommendedName>
    <alternativeName>
        <fullName evidence="10">General secretion pathway protein H</fullName>
    </alternativeName>
</protein>
<comment type="subcellular location">
    <subcellularLocation>
        <location evidence="1">Cell inner membrane</location>
        <topology evidence="1">Single-pass membrane protein</topology>
    </subcellularLocation>
</comment>
<evidence type="ECO:0000313" key="14">
    <source>
        <dbReference type="Proteomes" id="UP000180088"/>
    </source>
</evidence>
<proteinExistence type="inferred from homology"/>
<comment type="similarity">
    <text evidence="9">Belongs to the GSP H family.</text>
</comment>
<dbReference type="STRING" id="1903179.BI347_16835"/>
<dbReference type="Proteomes" id="UP000180088">
    <property type="component" value="Unassembled WGS sequence"/>
</dbReference>
<dbReference type="Pfam" id="PF12019">
    <property type="entry name" value="GspH"/>
    <property type="match status" value="1"/>
</dbReference>
<accession>A0A1S1WW50</accession>
<evidence type="ECO:0000256" key="7">
    <source>
        <dbReference type="ARBA" id="ARBA00022989"/>
    </source>
</evidence>
<evidence type="ECO:0000256" key="10">
    <source>
        <dbReference type="ARBA" id="ARBA00030775"/>
    </source>
</evidence>
<keyword evidence="8 11" id="KW-0472">Membrane</keyword>
<evidence type="ECO:0000256" key="5">
    <source>
        <dbReference type="ARBA" id="ARBA00022519"/>
    </source>
</evidence>
<keyword evidence="6 11" id="KW-0812">Transmembrane</keyword>
<evidence type="ECO:0000256" key="11">
    <source>
        <dbReference type="SAM" id="Phobius"/>
    </source>
</evidence>
<dbReference type="SUPFAM" id="SSF54523">
    <property type="entry name" value="Pili subunits"/>
    <property type="match status" value="1"/>
</dbReference>
<keyword evidence="5" id="KW-0997">Cell inner membrane</keyword>
<evidence type="ECO:0000256" key="8">
    <source>
        <dbReference type="ARBA" id="ARBA00023136"/>
    </source>
</evidence>
<dbReference type="OrthoDB" id="8592199at2"/>
<dbReference type="EMBL" id="MKCS01000002">
    <property type="protein sequence ID" value="OHX11347.1"/>
    <property type="molecule type" value="Genomic_DNA"/>
</dbReference>
<dbReference type="GO" id="GO:0015627">
    <property type="term" value="C:type II protein secretion system complex"/>
    <property type="evidence" value="ECO:0007669"/>
    <property type="project" value="InterPro"/>
</dbReference>
<sequence length="193" mass="20256">MPGKRSSVTDHQNGFTLLELLIVMTLLAVVLALAVPAYQSTIATNSILSESNNLYGDILFIRNEAIKRGQVVLLCPSSNGNSCNTSVSNNTNWATGWLALVAANNSCGDSTGTILRQQKAFTSGDSASYSNAGNTTLCFNRMGYVPSGNVGMVSFNTPGNIAANRRCVVLAAVGHPQILSSGQTDTTGQYSCP</sequence>
<dbReference type="GO" id="GO:0015628">
    <property type="term" value="P:protein secretion by the type II secretion system"/>
    <property type="evidence" value="ECO:0007669"/>
    <property type="project" value="InterPro"/>
</dbReference>
<comment type="caution">
    <text evidence="13">The sequence shown here is derived from an EMBL/GenBank/DDBJ whole genome shotgun (WGS) entry which is preliminary data.</text>
</comment>
<dbReference type="InterPro" id="IPR012902">
    <property type="entry name" value="N_methyl_site"/>
</dbReference>
<evidence type="ECO:0000256" key="4">
    <source>
        <dbReference type="ARBA" id="ARBA00022481"/>
    </source>
</evidence>
<evidence type="ECO:0000256" key="9">
    <source>
        <dbReference type="ARBA" id="ARBA00025772"/>
    </source>
</evidence>
<reference evidence="13 14" key="1">
    <citation type="submission" date="2016-09" db="EMBL/GenBank/DDBJ databases">
        <title>Chromobacterium muskegensis sp. nov., an insecticidal bacterium isolated from Sphagnum bogs.</title>
        <authorList>
            <person name="Sparks M.E."/>
            <person name="Blackburn M.B."/>
            <person name="Gundersen-Rindal D.E."/>
            <person name="Mitchell A."/>
            <person name="Farrar R."/>
            <person name="Kuhar D."/>
        </authorList>
    </citation>
    <scope>NUCLEOTIDE SEQUENCE [LARGE SCALE GENOMIC DNA]</scope>
    <source>
        <strain evidence="13 14">37-2</strain>
    </source>
</reference>
<gene>
    <name evidence="13" type="ORF">BI347_16835</name>
</gene>
<dbReference type="RefSeq" id="WP_071116534.1">
    <property type="nucleotide sequence ID" value="NZ_MKCS01000002.1"/>
</dbReference>
<feature type="transmembrane region" description="Helical" evidence="11">
    <location>
        <begin position="20"/>
        <end position="38"/>
    </location>
</feature>
<dbReference type="InterPro" id="IPR022346">
    <property type="entry name" value="T2SS_GspH"/>
</dbReference>
<dbReference type="Pfam" id="PF07963">
    <property type="entry name" value="N_methyl"/>
    <property type="match status" value="1"/>
</dbReference>
<dbReference type="GO" id="GO:0005886">
    <property type="term" value="C:plasma membrane"/>
    <property type="evidence" value="ECO:0007669"/>
    <property type="project" value="UniProtKB-SubCell"/>
</dbReference>
<evidence type="ECO:0000313" key="13">
    <source>
        <dbReference type="EMBL" id="OHX11347.1"/>
    </source>
</evidence>
<evidence type="ECO:0000259" key="12">
    <source>
        <dbReference type="Pfam" id="PF12019"/>
    </source>
</evidence>
<dbReference type="Gene3D" id="3.55.40.10">
    <property type="entry name" value="minor pseudopilin epsh domain"/>
    <property type="match status" value="1"/>
</dbReference>
<keyword evidence="3" id="KW-1003">Cell membrane</keyword>
<dbReference type="InterPro" id="IPR045584">
    <property type="entry name" value="Pilin-like"/>
</dbReference>
<evidence type="ECO:0000256" key="3">
    <source>
        <dbReference type="ARBA" id="ARBA00022475"/>
    </source>
</evidence>
<keyword evidence="4" id="KW-0488">Methylation</keyword>